<dbReference type="RefSeq" id="WP_079688531.1">
    <property type="nucleotide sequence ID" value="NZ_FUZU01000003.1"/>
</dbReference>
<protein>
    <submittedName>
        <fullName evidence="1">Uncharacterized protein</fullName>
    </submittedName>
</protein>
<reference evidence="1 2" key="1">
    <citation type="submission" date="2017-02" db="EMBL/GenBank/DDBJ databases">
        <authorList>
            <person name="Peterson S.W."/>
        </authorList>
    </citation>
    <scope>NUCLEOTIDE SEQUENCE [LARGE SCALE GENOMIC DNA]</scope>
    <source>
        <strain evidence="1 2">DSM 25262</strain>
    </source>
</reference>
<dbReference type="AlphaFoldDB" id="A0A1T5M0X3"/>
<evidence type="ECO:0000313" key="1">
    <source>
        <dbReference type="EMBL" id="SKC81478.1"/>
    </source>
</evidence>
<dbReference type="Proteomes" id="UP000190961">
    <property type="component" value="Unassembled WGS sequence"/>
</dbReference>
<name>A0A1T5M0X3_9BACT</name>
<sequence>MSNSLLEPVHGVSLYDYAAAAAKMATGIDQKEICKTLGIELAVFEEASALWVARMQEDSTFEVSILFGQYFGEADKHPKLSGLQAQVSEEGKVNLEKIKTDRYFYEELNGARQAAYDYGYDGAQWIQDNFGISLGDFQSVAMKWSEVQNEEVRNNNTDNVHHFIDYQQKKQEEYAAKFASEQGGNVADDVEF</sequence>
<dbReference type="EMBL" id="FUZU01000003">
    <property type="protein sequence ID" value="SKC81478.1"/>
    <property type="molecule type" value="Genomic_DNA"/>
</dbReference>
<keyword evidence="2" id="KW-1185">Reference proteome</keyword>
<dbReference type="Pfam" id="PF20325">
    <property type="entry name" value="DUF6620"/>
    <property type="match status" value="1"/>
</dbReference>
<gene>
    <name evidence="1" type="ORF">SAMN05660236_3959</name>
</gene>
<evidence type="ECO:0000313" key="2">
    <source>
        <dbReference type="Proteomes" id="UP000190961"/>
    </source>
</evidence>
<organism evidence="1 2">
    <name type="scientific">Ohtaekwangia koreensis</name>
    <dbReference type="NCBI Taxonomy" id="688867"/>
    <lineage>
        <taxon>Bacteria</taxon>
        <taxon>Pseudomonadati</taxon>
        <taxon>Bacteroidota</taxon>
        <taxon>Cytophagia</taxon>
        <taxon>Cytophagales</taxon>
        <taxon>Fulvivirgaceae</taxon>
        <taxon>Ohtaekwangia</taxon>
    </lineage>
</organism>
<dbReference type="OrthoDB" id="8662267at2"/>
<accession>A0A1T5M0X3</accession>
<dbReference type="InterPro" id="IPR046728">
    <property type="entry name" value="DUF6620"/>
</dbReference>
<proteinExistence type="predicted"/>
<dbReference type="STRING" id="688867.SAMN05660236_3959"/>